<evidence type="ECO:0000256" key="4">
    <source>
        <dbReference type="ARBA" id="ARBA00023015"/>
    </source>
</evidence>
<comment type="similarity">
    <text evidence="2">Belongs to the cyclin family. Cyclin C subfamily.</text>
</comment>
<name>A0A9P5NUH8_GYMJU</name>
<feature type="region of interest" description="Disordered" evidence="10">
    <location>
        <begin position="238"/>
        <end position="279"/>
    </location>
</feature>
<comment type="subcellular location">
    <subcellularLocation>
        <location evidence="1">Nucleus</location>
    </subcellularLocation>
</comment>
<dbReference type="CDD" id="cd20513">
    <property type="entry name" value="CYCLIN_CCNC_rpt1"/>
    <property type="match status" value="1"/>
</dbReference>
<dbReference type="OrthoDB" id="10266018at2759"/>
<evidence type="ECO:0000256" key="5">
    <source>
        <dbReference type="ARBA" id="ARBA00023127"/>
    </source>
</evidence>
<keyword evidence="5 9" id="KW-0195">Cyclin</keyword>
<evidence type="ECO:0000256" key="3">
    <source>
        <dbReference type="ARBA" id="ARBA00022491"/>
    </source>
</evidence>
<feature type="domain" description="Cyclin-like" evidence="11">
    <location>
        <begin position="47"/>
        <end position="142"/>
    </location>
</feature>
<evidence type="ECO:0000256" key="8">
    <source>
        <dbReference type="ARBA" id="ARBA00023242"/>
    </source>
</evidence>
<dbReference type="Proteomes" id="UP000724874">
    <property type="component" value="Unassembled WGS sequence"/>
</dbReference>
<evidence type="ECO:0000256" key="2">
    <source>
        <dbReference type="ARBA" id="ARBA00008638"/>
    </source>
</evidence>
<proteinExistence type="inferred from homology"/>
<sequence>MATDYWASSHFKRWIVDRAALNQARLEDLQCVDDPDYLDYLSIYFAQLITKLGKKLHCRQRTIATAIVFFRRFYLKNSYCETDPFIVVAACCYLAAKAEESPIHIKLIVTESRSLFNQEIYSSRGFSADNAKIAEMEFYLVDDLECDLVVFHPYRTLLTLCRQESTGETPSEEGEALEFGVGIGSDDGPRYWGTGRRPTRVGAFCLENCMVVMPPLPPHLIAIAAIYLTFIIHPPTPSDNESAGETPSEHSPPTTRQPRRSSRQVASAQAASQKKPPQDTVGFLSELNVSLPVVATIVQEIISLYTLWDRYKEDGTPESSRARDLAANSPGTNSNRASASAAATPGMEDSVTVDADGNYITPAFLSSVLQKMREARIMDLAPTRPAIAINKRLERTQAAG</sequence>
<dbReference type="InterPro" id="IPR043198">
    <property type="entry name" value="Cyclin/Ssn8"/>
</dbReference>
<dbReference type="SMART" id="SM00385">
    <property type="entry name" value="CYCLIN"/>
    <property type="match status" value="1"/>
</dbReference>
<dbReference type="Gene3D" id="1.10.472.10">
    <property type="entry name" value="Cyclin-like"/>
    <property type="match status" value="1"/>
</dbReference>
<dbReference type="EMBL" id="JADNYJ010000021">
    <property type="protein sequence ID" value="KAF8905783.1"/>
    <property type="molecule type" value="Genomic_DNA"/>
</dbReference>
<dbReference type="InterPro" id="IPR036915">
    <property type="entry name" value="Cyclin-like_sf"/>
</dbReference>
<feature type="compositionally biased region" description="Low complexity" evidence="10">
    <location>
        <begin position="263"/>
        <end position="273"/>
    </location>
</feature>
<evidence type="ECO:0000256" key="10">
    <source>
        <dbReference type="SAM" id="MobiDB-lite"/>
    </source>
</evidence>
<evidence type="ECO:0000313" key="12">
    <source>
        <dbReference type="EMBL" id="KAF8905783.1"/>
    </source>
</evidence>
<keyword evidence="7" id="KW-0804">Transcription</keyword>
<comment type="caution">
    <text evidence="12">The sequence shown here is derived from an EMBL/GenBank/DDBJ whole genome shotgun (WGS) entry which is preliminary data.</text>
</comment>
<dbReference type="FunFam" id="1.10.472.10:FF:000076">
    <property type="entry name" value="RNA polymerase II holoenzyme cyclin-like subunit"/>
    <property type="match status" value="1"/>
</dbReference>
<dbReference type="AlphaFoldDB" id="A0A9P5NUH8"/>
<keyword evidence="6" id="KW-0010">Activator</keyword>
<evidence type="ECO:0000259" key="11">
    <source>
        <dbReference type="SMART" id="SM00385"/>
    </source>
</evidence>
<evidence type="ECO:0000313" key="13">
    <source>
        <dbReference type="Proteomes" id="UP000724874"/>
    </source>
</evidence>
<evidence type="ECO:0000256" key="6">
    <source>
        <dbReference type="ARBA" id="ARBA00023159"/>
    </source>
</evidence>
<keyword evidence="13" id="KW-1185">Reference proteome</keyword>
<feature type="region of interest" description="Disordered" evidence="10">
    <location>
        <begin position="315"/>
        <end position="345"/>
    </location>
</feature>
<evidence type="ECO:0000256" key="9">
    <source>
        <dbReference type="RuleBase" id="RU000383"/>
    </source>
</evidence>
<dbReference type="GO" id="GO:0006357">
    <property type="term" value="P:regulation of transcription by RNA polymerase II"/>
    <property type="evidence" value="ECO:0007669"/>
    <property type="project" value="InterPro"/>
</dbReference>
<evidence type="ECO:0000256" key="1">
    <source>
        <dbReference type="ARBA" id="ARBA00004123"/>
    </source>
</evidence>
<dbReference type="InterPro" id="IPR006671">
    <property type="entry name" value="Cyclin_N"/>
</dbReference>
<dbReference type="PANTHER" id="PTHR10026">
    <property type="entry name" value="CYCLIN"/>
    <property type="match status" value="1"/>
</dbReference>
<evidence type="ECO:0000256" key="7">
    <source>
        <dbReference type="ARBA" id="ARBA00023163"/>
    </source>
</evidence>
<keyword evidence="8" id="KW-0539">Nucleus</keyword>
<accession>A0A9P5NUH8</accession>
<dbReference type="SUPFAM" id="SSF47954">
    <property type="entry name" value="Cyclin-like"/>
    <property type="match status" value="2"/>
</dbReference>
<reference evidence="12" key="1">
    <citation type="submission" date="2020-11" db="EMBL/GenBank/DDBJ databases">
        <authorList>
            <consortium name="DOE Joint Genome Institute"/>
            <person name="Ahrendt S."/>
            <person name="Riley R."/>
            <person name="Andreopoulos W."/>
            <person name="LaButti K."/>
            <person name="Pangilinan J."/>
            <person name="Ruiz-duenas F.J."/>
            <person name="Barrasa J.M."/>
            <person name="Sanchez-Garcia M."/>
            <person name="Camarero S."/>
            <person name="Miyauchi S."/>
            <person name="Serrano A."/>
            <person name="Linde D."/>
            <person name="Babiker R."/>
            <person name="Drula E."/>
            <person name="Ayuso-Fernandez I."/>
            <person name="Pacheco R."/>
            <person name="Padilla G."/>
            <person name="Ferreira P."/>
            <person name="Barriuso J."/>
            <person name="Kellner H."/>
            <person name="Castanera R."/>
            <person name="Alfaro M."/>
            <person name="Ramirez L."/>
            <person name="Pisabarro A.G."/>
            <person name="Kuo A."/>
            <person name="Tritt A."/>
            <person name="Lipzen A."/>
            <person name="He G."/>
            <person name="Yan M."/>
            <person name="Ng V."/>
            <person name="Cullen D."/>
            <person name="Martin F."/>
            <person name="Rosso M.-N."/>
            <person name="Henrissat B."/>
            <person name="Hibbett D."/>
            <person name="Martinez A.T."/>
            <person name="Grigoriev I.V."/>
        </authorList>
    </citation>
    <scope>NUCLEOTIDE SEQUENCE</scope>
    <source>
        <strain evidence="12">AH 44721</strain>
    </source>
</reference>
<organism evidence="12 13">
    <name type="scientific">Gymnopilus junonius</name>
    <name type="common">Spectacular rustgill mushroom</name>
    <name type="synonym">Gymnopilus spectabilis subsp. junonius</name>
    <dbReference type="NCBI Taxonomy" id="109634"/>
    <lineage>
        <taxon>Eukaryota</taxon>
        <taxon>Fungi</taxon>
        <taxon>Dikarya</taxon>
        <taxon>Basidiomycota</taxon>
        <taxon>Agaricomycotina</taxon>
        <taxon>Agaricomycetes</taxon>
        <taxon>Agaricomycetidae</taxon>
        <taxon>Agaricales</taxon>
        <taxon>Agaricineae</taxon>
        <taxon>Hymenogastraceae</taxon>
        <taxon>Gymnopilus</taxon>
    </lineage>
</organism>
<dbReference type="GO" id="GO:0005634">
    <property type="term" value="C:nucleus"/>
    <property type="evidence" value="ECO:0007669"/>
    <property type="project" value="UniProtKB-SubCell"/>
</dbReference>
<protein>
    <submittedName>
        <fullName evidence="12">Cyclin-like protein</fullName>
    </submittedName>
</protein>
<keyword evidence="4" id="KW-0805">Transcription regulation</keyword>
<dbReference type="GO" id="GO:0016538">
    <property type="term" value="F:cyclin-dependent protein serine/threonine kinase regulator activity"/>
    <property type="evidence" value="ECO:0007669"/>
    <property type="project" value="InterPro"/>
</dbReference>
<gene>
    <name evidence="12" type="ORF">CPB84DRAFT_1771185</name>
</gene>
<dbReference type="Pfam" id="PF00134">
    <property type="entry name" value="Cyclin_N"/>
    <property type="match status" value="1"/>
</dbReference>
<dbReference type="InterPro" id="IPR013763">
    <property type="entry name" value="Cyclin-like_dom"/>
</dbReference>
<feature type="compositionally biased region" description="Basic and acidic residues" evidence="10">
    <location>
        <begin position="315"/>
        <end position="324"/>
    </location>
</feature>
<keyword evidence="3" id="KW-0678">Repressor</keyword>